<dbReference type="Proteomes" id="UP001157046">
    <property type="component" value="Unassembled WGS sequence"/>
</dbReference>
<evidence type="ECO:0008006" key="3">
    <source>
        <dbReference type="Google" id="ProtNLM"/>
    </source>
</evidence>
<accession>A0ABQ6J210</accession>
<reference evidence="2" key="1">
    <citation type="journal article" date="2019" name="Int. J. Syst. Evol. Microbiol.">
        <title>The Global Catalogue of Microorganisms (GCM) 10K type strain sequencing project: providing services to taxonomists for standard genome sequencing and annotation.</title>
        <authorList>
            <consortium name="The Broad Institute Genomics Platform"/>
            <consortium name="The Broad Institute Genome Sequencing Center for Infectious Disease"/>
            <person name="Wu L."/>
            <person name="Ma J."/>
        </authorList>
    </citation>
    <scope>NUCLEOTIDE SEQUENCE [LARGE SCALE GENOMIC DNA]</scope>
    <source>
        <strain evidence="2">NBRC 102030</strain>
    </source>
</reference>
<evidence type="ECO:0000313" key="2">
    <source>
        <dbReference type="Proteomes" id="UP001157046"/>
    </source>
</evidence>
<gene>
    <name evidence="1" type="ORF">GCM10025855_11420</name>
</gene>
<comment type="caution">
    <text evidence="1">The sequence shown here is derived from an EMBL/GenBank/DDBJ whole genome shotgun (WGS) entry which is preliminary data.</text>
</comment>
<evidence type="ECO:0000313" key="1">
    <source>
        <dbReference type="EMBL" id="GMA81609.1"/>
    </source>
</evidence>
<organism evidence="1 2">
    <name type="scientific">Shewanella glacialipiscicola</name>
    <dbReference type="NCBI Taxonomy" id="614069"/>
    <lineage>
        <taxon>Bacteria</taxon>
        <taxon>Pseudomonadati</taxon>
        <taxon>Pseudomonadota</taxon>
        <taxon>Gammaproteobacteria</taxon>
        <taxon>Alteromonadales</taxon>
        <taxon>Shewanellaceae</taxon>
        <taxon>Shewanella</taxon>
    </lineage>
</organism>
<name>A0ABQ6J210_9GAMM</name>
<dbReference type="RefSeq" id="WP_248938119.1">
    <property type="nucleotide sequence ID" value="NZ_BSUY01000001.1"/>
</dbReference>
<proteinExistence type="predicted"/>
<dbReference type="EMBL" id="BSUY01000001">
    <property type="protein sequence ID" value="GMA81609.1"/>
    <property type="molecule type" value="Genomic_DNA"/>
</dbReference>
<protein>
    <recommendedName>
        <fullName evidence="3">Replication protein</fullName>
    </recommendedName>
</protein>
<sequence length="325" mass="37546">MQKIRTRNGKEYYVNIDAGEFEIPQLFLETPLFLPESRKKKDQIGIGYSDDQRRYQDVEHDVSLSNGLETMTISGPQLNLLRDYPVFHYIFSQIDSFSEHSGKLSFSASKLIKACWPRHKVNDTPVKMRQSFRNELRDVLLKLNKCQISYRLNDDSWGAMTLISDFHYDSQSDNCTIHVSPKLQVLAQLAKKQKSSLTTFLSINSQAGRFAYLTYVSNNWKTNNKKASVNEFTLSVATILKSFGKELLLTDKELKDLDEKRSKKDLKVVNCSNEKAELTYNRNNIKLFKRGLKELQDLGMIHSFEHIDQSCEIDGKIKIIRKKIG</sequence>
<keyword evidence="2" id="KW-1185">Reference proteome</keyword>